<dbReference type="Proteomes" id="UP000250241">
    <property type="component" value="Chromosome"/>
</dbReference>
<dbReference type="EMBL" id="AP017895">
    <property type="protein sequence ID" value="BAV88670.1"/>
    <property type="molecule type" value="Genomic_DNA"/>
</dbReference>
<name>A0A2Z5R288_9MICC</name>
<evidence type="ECO:0000313" key="2">
    <source>
        <dbReference type="Proteomes" id="UP000250241"/>
    </source>
</evidence>
<reference evidence="1 2" key="1">
    <citation type="submission" date="2016-10" db="EMBL/GenBank/DDBJ databases">
        <title>Genome sequence of Rothia aeria strain JCM11412.</title>
        <authorList>
            <person name="Nambu T."/>
        </authorList>
    </citation>
    <scope>NUCLEOTIDE SEQUENCE [LARGE SCALE GENOMIC DNA]</scope>
    <source>
        <strain evidence="1 2">JCM 11412</strain>
    </source>
</reference>
<organism evidence="1 2">
    <name type="scientific">Rothia aeria</name>
    <dbReference type="NCBI Taxonomy" id="172042"/>
    <lineage>
        <taxon>Bacteria</taxon>
        <taxon>Bacillati</taxon>
        <taxon>Actinomycetota</taxon>
        <taxon>Actinomycetes</taxon>
        <taxon>Micrococcales</taxon>
        <taxon>Micrococcaceae</taxon>
        <taxon>Rothia</taxon>
    </lineage>
</organism>
<keyword evidence="2" id="KW-1185">Reference proteome</keyword>
<accession>A0A2Z5R288</accession>
<evidence type="ECO:0000313" key="1">
    <source>
        <dbReference type="EMBL" id="BAV88670.1"/>
    </source>
</evidence>
<dbReference type="AlphaFoldDB" id="A0A2Z5R288"/>
<sequence length="44" mass="4704">MRTLYKGPLAVGVTRCVSTPVRPCDLKTGSADGAPTLRRAHPPR</sequence>
<proteinExistence type="predicted"/>
<protein>
    <submittedName>
        <fullName evidence="1">Uncharacterized protein</fullName>
    </submittedName>
</protein>
<gene>
    <name evidence="1" type="ORF">RA11412_2371</name>
</gene>
<dbReference type="KEGG" id="raj:RA11412_2371"/>